<dbReference type="AlphaFoldDB" id="E7QRP6"/>
<dbReference type="PROSITE" id="PS00557">
    <property type="entry name" value="FMN_HYDROXY_ACID_DH_1"/>
    <property type="match status" value="1"/>
</dbReference>
<dbReference type="InterPro" id="IPR012133">
    <property type="entry name" value="Alpha-hydoxy_acid_DH_FMN"/>
</dbReference>
<evidence type="ECO:0000313" key="7">
    <source>
        <dbReference type="EMBL" id="EFW92665.1"/>
    </source>
</evidence>
<evidence type="ECO:0000256" key="5">
    <source>
        <dbReference type="ARBA" id="ARBA00024042"/>
    </source>
</evidence>
<evidence type="ECO:0000256" key="4">
    <source>
        <dbReference type="ARBA" id="ARBA00023002"/>
    </source>
</evidence>
<evidence type="ECO:0000313" key="10">
    <source>
        <dbReference type="Proteomes" id="UP000184203"/>
    </source>
</evidence>
<comment type="cofactor">
    <cofactor evidence="1">
        <name>FMN</name>
        <dbReference type="ChEBI" id="CHEBI:58210"/>
    </cofactor>
</comment>
<dbReference type="PANTHER" id="PTHR10578:SF143">
    <property type="entry name" value="FMN-DEPENDENT ALPHA-HYDROXY ACID DEHYDROGENASE PB1A11.03"/>
    <property type="match status" value="1"/>
</dbReference>
<dbReference type="EMBL" id="AEMG01000006">
    <property type="protein sequence ID" value="EFW92665.1"/>
    <property type="molecule type" value="Genomic_DNA"/>
</dbReference>
<dbReference type="Proteomes" id="UP000003751">
    <property type="component" value="Unassembled WGS sequence"/>
</dbReference>
<dbReference type="STRING" id="797209.GCA_000376445_00148"/>
<dbReference type="OrthoDB" id="56968at2157"/>
<dbReference type="InterPro" id="IPR037396">
    <property type="entry name" value="FMN_HAD"/>
</dbReference>
<name>E7QRP6_HALPU</name>
<dbReference type="PANTHER" id="PTHR10578">
    <property type="entry name" value="S -2-HYDROXY-ACID OXIDASE-RELATED"/>
    <property type="match status" value="1"/>
</dbReference>
<dbReference type="RefSeq" id="WP_007978456.1">
    <property type="nucleotide sequence ID" value="NZ_AEMG01000006.1"/>
</dbReference>
<reference evidence="10" key="2">
    <citation type="submission" date="2016-11" db="EMBL/GenBank/DDBJ databases">
        <authorList>
            <person name="Varghese N."/>
            <person name="Submissions S."/>
        </authorList>
    </citation>
    <scope>NUCLEOTIDE SEQUENCE [LARGE SCALE GENOMIC DNA]</scope>
    <source>
        <strain evidence="10">DX253</strain>
    </source>
</reference>
<accession>E7QRP6</accession>
<keyword evidence="8" id="KW-0413">Isomerase</keyword>
<sequence>MNDPSKPFGPNRQREVYAGGMLADQTPDLPTSPDELADLAREHLPPEAHAYVAGSAGSESTKGENRRAFDRWRIVPRMLRDVSERDLSVEILGQTLPVPVMLAPVGVQSIIHEEGELATARTAADLDVPLVLSSASSETMEDVAEALGDTLGWFQLYWSADRDVTASFVSRAEDAGYEAIVVTLDTPMMGWRERDVDHAYLPFLDGEGVANYLSDPAFRDALDAPPEEDMSSALWRFTETFGDPSLSWDDLDFLREHTDLPILLKGILHPDDAREAVERGVDGLVVSNHGGRQVDGAIGALDALPDVVDAVGDDVPVLFDSGVRRGADAFRAVALGADAVLLGRPYIYGLAIAGREGVRGVLRNFLADLDLTLALSGHTSFEDVTRATLRETGD</sequence>
<comment type="similarity">
    <text evidence="5">Belongs to the FMN-dependent alpha-hydroxy acid dehydrogenase family.</text>
</comment>
<dbReference type="FunFam" id="3.20.20.70:FF:000029">
    <property type="entry name" value="L-lactate dehydrogenase"/>
    <property type="match status" value="1"/>
</dbReference>
<reference evidence="7 9" key="1">
    <citation type="journal article" date="2014" name="ISME J.">
        <title>Trehalose/2-sulfotrehalose biosynthesis and glycine-betaine uptake are widely spread mechanisms for osmoadaptation in the Halobacteriales.</title>
        <authorList>
            <person name="Youssef N.H."/>
            <person name="Savage-Ashlock K.N."/>
            <person name="McCully A.L."/>
            <person name="Luedtke B."/>
            <person name="Shaw E.I."/>
            <person name="Hoff W.D."/>
            <person name="Elshahed M.S."/>
        </authorList>
    </citation>
    <scope>NUCLEOTIDE SEQUENCE [LARGE SCALE GENOMIC DNA]</scope>
    <source>
        <strain evidence="7 9">DX253</strain>
    </source>
</reference>
<reference evidence="8" key="3">
    <citation type="submission" date="2016-11" db="EMBL/GenBank/DDBJ databases">
        <authorList>
            <person name="Jaros S."/>
            <person name="Januszkiewicz K."/>
            <person name="Wedrychowicz H."/>
        </authorList>
    </citation>
    <scope>NUCLEOTIDE SEQUENCE [LARGE SCALE GENOMIC DNA]</scope>
    <source>
        <strain evidence="8">DX253</strain>
    </source>
</reference>
<dbReference type="PROSITE" id="PS51349">
    <property type="entry name" value="FMN_HYDROXY_ACID_DH_2"/>
    <property type="match status" value="1"/>
</dbReference>
<dbReference type="EMBL" id="FRAN01000001">
    <property type="protein sequence ID" value="SHK16366.1"/>
    <property type="molecule type" value="Genomic_DNA"/>
</dbReference>
<dbReference type="InterPro" id="IPR000262">
    <property type="entry name" value="FMN-dep_DH"/>
</dbReference>
<keyword evidence="10" id="KW-1185">Reference proteome</keyword>
<dbReference type="InterPro" id="IPR008259">
    <property type="entry name" value="FMN_hydac_DH_AS"/>
</dbReference>
<dbReference type="SUPFAM" id="SSF51395">
    <property type="entry name" value="FMN-linked oxidoreductases"/>
    <property type="match status" value="1"/>
</dbReference>
<evidence type="ECO:0000256" key="2">
    <source>
        <dbReference type="ARBA" id="ARBA00022630"/>
    </source>
</evidence>
<dbReference type="GO" id="GO:0016614">
    <property type="term" value="F:oxidoreductase activity, acting on CH-OH group of donors"/>
    <property type="evidence" value="ECO:0007669"/>
    <property type="project" value="UniProtKB-ARBA"/>
</dbReference>
<dbReference type="InterPro" id="IPR013785">
    <property type="entry name" value="Aldolase_TIM"/>
</dbReference>
<evidence type="ECO:0000313" key="9">
    <source>
        <dbReference type="Proteomes" id="UP000003751"/>
    </source>
</evidence>
<dbReference type="eggNOG" id="arCOG00613">
    <property type="taxonomic scope" value="Archaea"/>
</dbReference>
<dbReference type="Gene3D" id="3.20.20.70">
    <property type="entry name" value="Aldolase class I"/>
    <property type="match status" value="1"/>
</dbReference>
<keyword evidence="4" id="KW-0560">Oxidoreductase</keyword>
<dbReference type="PIRSF" id="PIRSF000138">
    <property type="entry name" value="Al-hdrx_acd_dh"/>
    <property type="match status" value="1"/>
</dbReference>
<dbReference type="GO" id="GO:0010181">
    <property type="term" value="F:FMN binding"/>
    <property type="evidence" value="ECO:0007669"/>
    <property type="project" value="InterPro"/>
</dbReference>
<evidence type="ECO:0000259" key="6">
    <source>
        <dbReference type="PROSITE" id="PS51349"/>
    </source>
</evidence>
<evidence type="ECO:0000313" key="8">
    <source>
        <dbReference type="EMBL" id="SHK16366.1"/>
    </source>
</evidence>
<dbReference type="PATRIC" id="fig|797209.4.peg.1461"/>
<feature type="domain" description="FMN hydroxy acid dehydrogenase" evidence="6">
    <location>
        <begin position="25"/>
        <end position="394"/>
    </location>
</feature>
<organism evidence="7 9">
    <name type="scientific">Haladaptatus paucihalophilus DX253</name>
    <dbReference type="NCBI Taxonomy" id="797209"/>
    <lineage>
        <taxon>Archaea</taxon>
        <taxon>Methanobacteriati</taxon>
        <taxon>Methanobacteriota</taxon>
        <taxon>Stenosarchaea group</taxon>
        <taxon>Halobacteria</taxon>
        <taxon>Halobacteriales</taxon>
        <taxon>Haladaptataceae</taxon>
        <taxon>Haladaptatus</taxon>
    </lineage>
</organism>
<gene>
    <name evidence="8" type="ORF">SAMN05444342_0792</name>
    <name evidence="7" type="ORF">ZOD2009_07344</name>
</gene>
<dbReference type="GO" id="GO:0016853">
    <property type="term" value="F:isomerase activity"/>
    <property type="evidence" value="ECO:0007669"/>
    <property type="project" value="UniProtKB-KW"/>
</dbReference>
<evidence type="ECO:0000256" key="1">
    <source>
        <dbReference type="ARBA" id="ARBA00001917"/>
    </source>
</evidence>
<proteinExistence type="inferred from homology"/>
<dbReference type="Pfam" id="PF01070">
    <property type="entry name" value="FMN_dh"/>
    <property type="match status" value="1"/>
</dbReference>
<evidence type="ECO:0000256" key="3">
    <source>
        <dbReference type="ARBA" id="ARBA00022643"/>
    </source>
</evidence>
<dbReference type="Proteomes" id="UP000184203">
    <property type="component" value="Unassembled WGS sequence"/>
</dbReference>
<keyword evidence="3" id="KW-0288">FMN</keyword>
<protein>
    <submittedName>
        <fullName evidence="7">FMN-dependent alpha-hydroxy acid dehydrogenase</fullName>
    </submittedName>
    <submittedName>
        <fullName evidence="8">FMN-dependent dehydrogenase, includes L-lactate dehydrogenase and type II isopentenyl diphosphate isomerase</fullName>
    </submittedName>
</protein>
<keyword evidence="2" id="KW-0285">Flavoprotein</keyword>